<dbReference type="KEGG" id="kphy:AOZ06_09260"/>
<dbReference type="EMBL" id="CP012752">
    <property type="protein sequence ID" value="ALG07089.1"/>
    <property type="molecule type" value="Genomic_DNA"/>
</dbReference>
<dbReference type="AlphaFoldDB" id="A0A0N9HUA9"/>
<reference evidence="2 3" key="1">
    <citation type="submission" date="2015-07" db="EMBL/GenBank/DDBJ databases">
        <title>Genome sequencing of Kibdelosporangium phytohabitans.</title>
        <authorList>
            <person name="Qin S."/>
            <person name="Xing K."/>
        </authorList>
    </citation>
    <scope>NUCLEOTIDE SEQUENCE [LARGE SCALE GENOMIC DNA]</scope>
    <source>
        <strain evidence="2 3">KLBMP1111</strain>
    </source>
</reference>
<dbReference type="InterPro" id="IPR036637">
    <property type="entry name" value="Phosphohistidine_dom_sf"/>
</dbReference>
<dbReference type="PANTHER" id="PTHR43615:SF1">
    <property type="entry name" value="PPDK_N DOMAIN-CONTAINING PROTEIN"/>
    <property type="match status" value="1"/>
</dbReference>
<dbReference type="STRING" id="860235.AOZ06_09260"/>
<keyword evidence="3" id="KW-1185">Reference proteome</keyword>
<evidence type="ECO:0000313" key="3">
    <source>
        <dbReference type="Proteomes" id="UP000063699"/>
    </source>
</evidence>
<dbReference type="GO" id="GO:0016772">
    <property type="term" value="F:transferase activity, transferring phosphorus-containing groups"/>
    <property type="evidence" value="ECO:0007669"/>
    <property type="project" value="InterPro"/>
</dbReference>
<protein>
    <recommendedName>
        <fullName evidence="1">PEP-utilising enzyme mobile domain-containing protein</fullName>
    </recommendedName>
</protein>
<name>A0A0N9HUA9_9PSEU</name>
<proteinExistence type="predicted"/>
<sequence length="61" mass="5948">MLLTAGGLVMEMGGANSHGAVVAREYGIPAVVGIADATHRITTGQTITVDGATGVVTPAAV</sequence>
<evidence type="ECO:0000259" key="1">
    <source>
        <dbReference type="Pfam" id="PF00391"/>
    </source>
</evidence>
<dbReference type="Gene3D" id="3.50.30.10">
    <property type="entry name" value="Phosphohistidine domain"/>
    <property type="match status" value="1"/>
</dbReference>
<dbReference type="PANTHER" id="PTHR43615">
    <property type="entry name" value="PHOSPHOENOLPYRUVATE SYNTHASE-RELATED"/>
    <property type="match status" value="1"/>
</dbReference>
<dbReference type="SUPFAM" id="SSF52009">
    <property type="entry name" value="Phosphohistidine domain"/>
    <property type="match status" value="1"/>
</dbReference>
<dbReference type="Proteomes" id="UP000063699">
    <property type="component" value="Chromosome"/>
</dbReference>
<dbReference type="RefSeq" id="WP_054289060.1">
    <property type="nucleotide sequence ID" value="NZ_CP012752.1"/>
</dbReference>
<organism evidence="2 3">
    <name type="scientific">Kibdelosporangium phytohabitans</name>
    <dbReference type="NCBI Taxonomy" id="860235"/>
    <lineage>
        <taxon>Bacteria</taxon>
        <taxon>Bacillati</taxon>
        <taxon>Actinomycetota</taxon>
        <taxon>Actinomycetes</taxon>
        <taxon>Pseudonocardiales</taxon>
        <taxon>Pseudonocardiaceae</taxon>
        <taxon>Kibdelosporangium</taxon>
    </lineage>
</organism>
<dbReference type="Pfam" id="PF00391">
    <property type="entry name" value="PEP-utilizers"/>
    <property type="match status" value="1"/>
</dbReference>
<feature type="domain" description="PEP-utilising enzyme mobile" evidence="1">
    <location>
        <begin position="4"/>
        <end position="54"/>
    </location>
</feature>
<evidence type="ECO:0000313" key="2">
    <source>
        <dbReference type="EMBL" id="ALG07089.1"/>
    </source>
</evidence>
<accession>A0A0N9HUA9</accession>
<dbReference type="InterPro" id="IPR008279">
    <property type="entry name" value="PEP-util_enz_mobile_dom"/>
</dbReference>
<gene>
    <name evidence="2" type="ORF">AOZ06_09260</name>
</gene>
<dbReference type="InterPro" id="IPR051549">
    <property type="entry name" value="PEP_Utilizing_Enz"/>
</dbReference>